<organism evidence="1 2">
    <name type="scientific">Collybia nuda</name>
    <dbReference type="NCBI Taxonomy" id="64659"/>
    <lineage>
        <taxon>Eukaryota</taxon>
        <taxon>Fungi</taxon>
        <taxon>Dikarya</taxon>
        <taxon>Basidiomycota</taxon>
        <taxon>Agaricomycotina</taxon>
        <taxon>Agaricomycetes</taxon>
        <taxon>Agaricomycetidae</taxon>
        <taxon>Agaricales</taxon>
        <taxon>Tricholomatineae</taxon>
        <taxon>Clitocybaceae</taxon>
        <taxon>Collybia</taxon>
    </lineage>
</organism>
<reference evidence="1" key="1">
    <citation type="submission" date="2020-11" db="EMBL/GenBank/DDBJ databases">
        <authorList>
            <consortium name="DOE Joint Genome Institute"/>
            <person name="Ahrendt S."/>
            <person name="Riley R."/>
            <person name="Andreopoulos W."/>
            <person name="Labutti K."/>
            <person name="Pangilinan J."/>
            <person name="Ruiz-Duenas F.J."/>
            <person name="Barrasa J.M."/>
            <person name="Sanchez-Garcia M."/>
            <person name="Camarero S."/>
            <person name="Miyauchi S."/>
            <person name="Serrano A."/>
            <person name="Linde D."/>
            <person name="Babiker R."/>
            <person name="Drula E."/>
            <person name="Ayuso-Fernandez I."/>
            <person name="Pacheco R."/>
            <person name="Padilla G."/>
            <person name="Ferreira P."/>
            <person name="Barriuso J."/>
            <person name="Kellner H."/>
            <person name="Castanera R."/>
            <person name="Alfaro M."/>
            <person name="Ramirez L."/>
            <person name="Pisabarro A.G."/>
            <person name="Kuo A."/>
            <person name="Tritt A."/>
            <person name="Lipzen A."/>
            <person name="He G."/>
            <person name="Yan M."/>
            <person name="Ng V."/>
            <person name="Cullen D."/>
            <person name="Martin F."/>
            <person name="Rosso M.-N."/>
            <person name="Henrissat B."/>
            <person name="Hibbett D."/>
            <person name="Martinez A.T."/>
            <person name="Grigoriev I.V."/>
        </authorList>
    </citation>
    <scope>NUCLEOTIDE SEQUENCE</scope>
    <source>
        <strain evidence="1">CBS 247.69</strain>
    </source>
</reference>
<name>A0A9P5YA88_9AGAR</name>
<proteinExistence type="predicted"/>
<feature type="non-terminal residue" evidence="1">
    <location>
        <position position="1"/>
    </location>
</feature>
<sequence length="149" mass="17528">LKVLYESKMTWKPTTDYLRCNPSFHNHPRYDHVMMETLQDDGETSGYFFGQLCFMFKCMIEGKEYSMAFIHPYDTPTGRVNQQQDRDLGFWKLWEKPRASAEFISVDSIICGLPVAPDFGNDGQHLFMNTVDSNLWLRLKEMKELARVR</sequence>
<dbReference type="EMBL" id="MU150252">
    <property type="protein sequence ID" value="KAF9464696.1"/>
    <property type="molecule type" value="Genomic_DNA"/>
</dbReference>
<accession>A0A9P5YA88</accession>
<gene>
    <name evidence="1" type="ORF">BDZ94DRAFT_1161358</name>
</gene>
<evidence type="ECO:0000313" key="1">
    <source>
        <dbReference type="EMBL" id="KAF9464696.1"/>
    </source>
</evidence>
<comment type="caution">
    <text evidence="1">The sequence shown here is derived from an EMBL/GenBank/DDBJ whole genome shotgun (WGS) entry which is preliminary data.</text>
</comment>
<dbReference type="Proteomes" id="UP000807353">
    <property type="component" value="Unassembled WGS sequence"/>
</dbReference>
<dbReference type="AlphaFoldDB" id="A0A9P5YA88"/>
<dbReference type="OrthoDB" id="3239511at2759"/>
<keyword evidence="2" id="KW-1185">Reference proteome</keyword>
<protein>
    <submittedName>
        <fullName evidence="1">Uncharacterized protein</fullName>
    </submittedName>
</protein>
<evidence type="ECO:0000313" key="2">
    <source>
        <dbReference type="Proteomes" id="UP000807353"/>
    </source>
</evidence>